<dbReference type="AlphaFoldDB" id="A0A2Z6PI11"/>
<evidence type="ECO:0000313" key="2">
    <source>
        <dbReference type="Proteomes" id="UP000242715"/>
    </source>
</evidence>
<reference evidence="2" key="1">
    <citation type="journal article" date="2017" name="Front. Plant Sci.">
        <title>Climate Clever Clovers: New Paradigm to Reduce the Environmental Footprint of Ruminants by Breeding Low Methanogenic Forages Utilizing Haplotype Variation.</title>
        <authorList>
            <person name="Kaur P."/>
            <person name="Appels R."/>
            <person name="Bayer P.E."/>
            <person name="Keeble-Gagnere G."/>
            <person name="Wang J."/>
            <person name="Hirakawa H."/>
            <person name="Shirasawa K."/>
            <person name="Vercoe P."/>
            <person name="Stefanova K."/>
            <person name="Durmic Z."/>
            <person name="Nichols P."/>
            <person name="Revell C."/>
            <person name="Isobe S.N."/>
            <person name="Edwards D."/>
            <person name="Erskine W."/>
        </authorList>
    </citation>
    <scope>NUCLEOTIDE SEQUENCE [LARGE SCALE GENOMIC DNA]</scope>
    <source>
        <strain evidence="2">cv. Daliak</strain>
    </source>
</reference>
<keyword evidence="2" id="KW-1185">Reference proteome</keyword>
<evidence type="ECO:0000313" key="1">
    <source>
        <dbReference type="EMBL" id="GAU44137.1"/>
    </source>
</evidence>
<protein>
    <submittedName>
        <fullName evidence="1">Uncharacterized protein</fullName>
    </submittedName>
</protein>
<gene>
    <name evidence="1" type="ORF">TSUD_187980</name>
</gene>
<organism evidence="1 2">
    <name type="scientific">Trifolium subterraneum</name>
    <name type="common">Subterranean clover</name>
    <dbReference type="NCBI Taxonomy" id="3900"/>
    <lineage>
        <taxon>Eukaryota</taxon>
        <taxon>Viridiplantae</taxon>
        <taxon>Streptophyta</taxon>
        <taxon>Embryophyta</taxon>
        <taxon>Tracheophyta</taxon>
        <taxon>Spermatophyta</taxon>
        <taxon>Magnoliopsida</taxon>
        <taxon>eudicotyledons</taxon>
        <taxon>Gunneridae</taxon>
        <taxon>Pentapetalae</taxon>
        <taxon>rosids</taxon>
        <taxon>fabids</taxon>
        <taxon>Fabales</taxon>
        <taxon>Fabaceae</taxon>
        <taxon>Papilionoideae</taxon>
        <taxon>50 kb inversion clade</taxon>
        <taxon>NPAAA clade</taxon>
        <taxon>Hologalegina</taxon>
        <taxon>IRL clade</taxon>
        <taxon>Trifolieae</taxon>
        <taxon>Trifolium</taxon>
    </lineage>
</organism>
<name>A0A2Z6PI11_TRISU</name>
<dbReference type="OrthoDB" id="1427330at2759"/>
<dbReference type="EMBL" id="DF974018">
    <property type="protein sequence ID" value="GAU44137.1"/>
    <property type="molecule type" value="Genomic_DNA"/>
</dbReference>
<dbReference type="Proteomes" id="UP000242715">
    <property type="component" value="Unassembled WGS sequence"/>
</dbReference>
<accession>A0A2Z6PI11</accession>
<sequence length="150" mass="17365">MQSHNLTSSIAEQTSYADIILQWSIQKQLHIVCSHLRIPEPNYNMHEVIVDHGIHYVQYEACLSTPLLGTHPFCIGKFAMTEYDAKEDVAVLLLRRILKATGQRIRDYNHYNVQIIEDRLKNTVYENFQLRMEIAALKAEMNLLSEDSSC</sequence>
<proteinExistence type="predicted"/>